<reference evidence="3 4" key="1">
    <citation type="submission" date="2014-10" db="EMBL/GenBank/DDBJ databases">
        <title>Draft genome of the hookworm Ancylostoma caninum.</title>
        <authorList>
            <person name="Mitreva M."/>
        </authorList>
    </citation>
    <scope>NUCLEOTIDE SEQUENCE [LARGE SCALE GENOMIC DNA]</scope>
    <source>
        <strain evidence="3 4">Baltimore</strain>
    </source>
</reference>
<keyword evidence="4" id="KW-1185">Reference proteome</keyword>
<accession>A0A368GMD8</accession>
<organism evidence="3 4">
    <name type="scientific">Ancylostoma caninum</name>
    <name type="common">Dog hookworm</name>
    <dbReference type="NCBI Taxonomy" id="29170"/>
    <lineage>
        <taxon>Eukaryota</taxon>
        <taxon>Metazoa</taxon>
        <taxon>Ecdysozoa</taxon>
        <taxon>Nematoda</taxon>
        <taxon>Chromadorea</taxon>
        <taxon>Rhabditida</taxon>
        <taxon>Rhabditina</taxon>
        <taxon>Rhabditomorpha</taxon>
        <taxon>Strongyloidea</taxon>
        <taxon>Ancylostomatidae</taxon>
        <taxon>Ancylostomatinae</taxon>
        <taxon>Ancylostoma</taxon>
    </lineage>
</organism>
<dbReference type="Pfam" id="PF26181">
    <property type="entry name" value="Ig_NUP210_13th"/>
    <property type="match status" value="1"/>
</dbReference>
<proteinExistence type="predicted"/>
<dbReference type="OrthoDB" id="361283at2759"/>
<name>A0A368GMD8_ANCCA</name>
<evidence type="ECO:0000313" key="3">
    <source>
        <dbReference type="EMBL" id="RCN44210.1"/>
    </source>
</evidence>
<dbReference type="Proteomes" id="UP000252519">
    <property type="component" value="Unassembled WGS sequence"/>
</dbReference>
<evidence type="ECO:0000256" key="1">
    <source>
        <dbReference type="SAM" id="SignalP"/>
    </source>
</evidence>
<comment type="caution">
    <text evidence="3">The sequence shown here is derived from an EMBL/GenBank/DDBJ whole genome shotgun (WGS) entry which is preliminary data.</text>
</comment>
<feature type="signal peptide" evidence="1">
    <location>
        <begin position="1"/>
        <end position="27"/>
    </location>
</feature>
<dbReference type="STRING" id="29170.A0A368GMD8"/>
<dbReference type="PANTHER" id="PTHR23019">
    <property type="entry name" value="NUCLEAR PORE MEMBRANE GLYCOPROTEIN GP210-RELATED"/>
    <property type="match status" value="1"/>
</dbReference>
<gene>
    <name evidence="3" type="ORF">ANCCAN_09793</name>
</gene>
<dbReference type="AlphaFoldDB" id="A0A368GMD8"/>
<dbReference type="PANTHER" id="PTHR23019:SF0">
    <property type="entry name" value="NUCLEAR PORE MEMBRANE GLYCOPROTEIN 210"/>
    <property type="match status" value="1"/>
</dbReference>
<protein>
    <recommendedName>
        <fullName evidence="2">NUP210 Ig-like domain-containing protein</fullName>
    </recommendedName>
</protein>
<dbReference type="InterPro" id="IPR045197">
    <property type="entry name" value="NUP210-like"/>
</dbReference>
<feature type="domain" description="NUP210 Ig-like" evidence="2">
    <location>
        <begin position="18"/>
        <end position="106"/>
    </location>
</feature>
<dbReference type="GO" id="GO:0005643">
    <property type="term" value="C:nuclear pore"/>
    <property type="evidence" value="ECO:0007669"/>
    <property type="project" value="TreeGrafter"/>
</dbReference>
<dbReference type="InterPro" id="IPR058779">
    <property type="entry name" value="Ig_NUP210_13th"/>
</dbReference>
<sequence>MWFICKSFKSTVVLRVVSLAGIRAVASTHITERGAQVWVRVSGLDENESPFSFGGALHPFKVTWTVSHPGVLQVIHPFGSSISETDDNRFAVWLEGCNPGSATVKVLSLIFPACAPTLISPLPASLVIGADVSLTKAVKLTVARLAKNEGTFS</sequence>
<keyword evidence="1" id="KW-0732">Signal</keyword>
<feature type="chain" id="PRO_5016662377" description="NUP210 Ig-like domain-containing protein" evidence="1">
    <location>
        <begin position="28"/>
        <end position="153"/>
    </location>
</feature>
<dbReference type="EMBL" id="JOJR01000135">
    <property type="protein sequence ID" value="RCN44210.1"/>
    <property type="molecule type" value="Genomic_DNA"/>
</dbReference>
<evidence type="ECO:0000313" key="4">
    <source>
        <dbReference type="Proteomes" id="UP000252519"/>
    </source>
</evidence>
<evidence type="ECO:0000259" key="2">
    <source>
        <dbReference type="Pfam" id="PF26181"/>
    </source>
</evidence>